<dbReference type="EMBL" id="QTUA01000001">
    <property type="protein sequence ID" value="REF31882.1"/>
    <property type="molecule type" value="Genomic_DNA"/>
</dbReference>
<dbReference type="SUPFAM" id="SSF50952">
    <property type="entry name" value="Soluble quinoprotein glucose dehydrogenase"/>
    <property type="match status" value="1"/>
</dbReference>
<evidence type="ECO:0000259" key="3">
    <source>
        <dbReference type="Pfam" id="PF07995"/>
    </source>
</evidence>
<dbReference type="PANTHER" id="PTHR19328">
    <property type="entry name" value="HEDGEHOG-INTERACTING PROTEIN"/>
    <property type="match status" value="1"/>
</dbReference>
<dbReference type="PANTHER" id="PTHR19328:SF13">
    <property type="entry name" value="HIPL1 PROTEIN"/>
    <property type="match status" value="1"/>
</dbReference>
<organism evidence="4 5">
    <name type="scientific">Calidifontibacter indicus</name>
    <dbReference type="NCBI Taxonomy" id="419650"/>
    <lineage>
        <taxon>Bacteria</taxon>
        <taxon>Bacillati</taxon>
        <taxon>Actinomycetota</taxon>
        <taxon>Actinomycetes</taxon>
        <taxon>Micrococcales</taxon>
        <taxon>Dermacoccaceae</taxon>
        <taxon>Calidifontibacter</taxon>
    </lineage>
</organism>
<evidence type="ECO:0000256" key="1">
    <source>
        <dbReference type="SAM" id="MobiDB-lite"/>
    </source>
</evidence>
<feature type="domain" description="Glucose/Sorbosone dehydrogenase" evidence="3">
    <location>
        <begin position="69"/>
        <end position="400"/>
    </location>
</feature>
<reference evidence="4 5" key="1">
    <citation type="submission" date="2018-08" db="EMBL/GenBank/DDBJ databases">
        <title>Sequencing the genomes of 1000 actinobacteria strains.</title>
        <authorList>
            <person name="Klenk H.-P."/>
        </authorList>
    </citation>
    <scope>NUCLEOTIDE SEQUENCE [LARGE SCALE GENOMIC DNA]</scope>
    <source>
        <strain evidence="4 5">DSM 22967</strain>
    </source>
</reference>
<feature type="region of interest" description="Disordered" evidence="1">
    <location>
        <begin position="23"/>
        <end position="57"/>
    </location>
</feature>
<dbReference type="InterPro" id="IPR012938">
    <property type="entry name" value="Glc/Sorbosone_DH"/>
</dbReference>
<dbReference type="Gene3D" id="2.120.10.30">
    <property type="entry name" value="TolB, C-terminal domain"/>
    <property type="match status" value="1"/>
</dbReference>
<name>A0A3D9UR01_9MICO</name>
<dbReference type="PROSITE" id="PS51257">
    <property type="entry name" value="PROKAR_LIPOPROTEIN"/>
    <property type="match status" value="1"/>
</dbReference>
<dbReference type="RefSeq" id="WP_115923660.1">
    <property type="nucleotide sequence ID" value="NZ_QTUA01000001.1"/>
</dbReference>
<gene>
    <name evidence="4" type="ORF">DFJ65_2967</name>
</gene>
<evidence type="ECO:0000313" key="5">
    <source>
        <dbReference type="Proteomes" id="UP000256253"/>
    </source>
</evidence>
<keyword evidence="2" id="KW-0732">Signal</keyword>
<sequence>MRARALAGFGLVALLAACTGSTGGSSSSTSTGSSASSSTGASAPAGTSSSAAASGSAPRLEIQEVAGGLEHPWDLAFLPDGQVLVTERGGALVLLSSSAPGARRTSVDADLDQVNARGEGGLMGLVLSPDFATSREFITCETHTTQDIRLVVRRLSADGRTATRTRDLLTGFPVAGSGRHSGCRMAYGADGMLYVGTGDTADPTAPQDRSSLGGKVLRIDPRTGAAPAGNPFATSSDPHERLIWTYGHRNVQGIAVTGDRVYSAEHGPDKNDEVNLLKPGANYGWDPGQGGSRRNYDESVPMTDTARFPDAVGAVWQSGDMTEAICAATFLTGEKWGSWQGAMVVTALKGAKLLVLQFDPSGSRVTGTTVPPEFADKYGRLRAARVGPDGALYVTTSNGSDDKVLRVVPS</sequence>
<dbReference type="InterPro" id="IPR011041">
    <property type="entry name" value="Quinoprot_gluc/sorb_DH_b-prop"/>
</dbReference>
<protein>
    <submittedName>
        <fullName evidence="4">Glucose/arabinose dehydrogenase</fullName>
    </submittedName>
</protein>
<evidence type="ECO:0000313" key="4">
    <source>
        <dbReference type="EMBL" id="REF31882.1"/>
    </source>
</evidence>
<dbReference type="Proteomes" id="UP000256253">
    <property type="component" value="Unassembled WGS sequence"/>
</dbReference>
<feature type="signal peptide" evidence="2">
    <location>
        <begin position="1"/>
        <end position="23"/>
    </location>
</feature>
<dbReference type="AlphaFoldDB" id="A0A3D9UR01"/>
<evidence type="ECO:0000256" key="2">
    <source>
        <dbReference type="SAM" id="SignalP"/>
    </source>
</evidence>
<dbReference type="Pfam" id="PF07995">
    <property type="entry name" value="GSDH"/>
    <property type="match status" value="1"/>
</dbReference>
<comment type="caution">
    <text evidence="4">The sequence shown here is derived from an EMBL/GenBank/DDBJ whole genome shotgun (WGS) entry which is preliminary data.</text>
</comment>
<proteinExistence type="predicted"/>
<dbReference type="OrthoDB" id="9770043at2"/>
<dbReference type="InterPro" id="IPR011042">
    <property type="entry name" value="6-blade_b-propeller_TolB-like"/>
</dbReference>
<accession>A0A3D9UR01</accession>
<keyword evidence="5" id="KW-1185">Reference proteome</keyword>
<feature type="chain" id="PRO_5038742968" evidence="2">
    <location>
        <begin position="24"/>
        <end position="410"/>
    </location>
</feature>